<dbReference type="PIRSF" id="PIRSF003097">
    <property type="entry name" value="FtsX"/>
    <property type="match status" value="1"/>
</dbReference>
<reference evidence="14" key="2">
    <citation type="journal article" date="2021" name="PeerJ">
        <title>Extensive microbial diversity within the chicken gut microbiome revealed by metagenomics and culture.</title>
        <authorList>
            <person name="Gilroy R."/>
            <person name="Ravi A."/>
            <person name="Getino M."/>
            <person name="Pursley I."/>
            <person name="Horton D.L."/>
            <person name="Alikhan N.F."/>
            <person name="Baker D."/>
            <person name="Gharbi K."/>
            <person name="Hall N."/>
            <person name="Watson M."/>
            <person name="Adriaenssens E.M."/>
            <person name="Foster-Nyarko E."/>
            <person name="Jarju S."/>
            <person name="Secka A."/>
            <person name="Antonio M."/>
            <person name="Oren A."/>
            <person name="Chaudhuri R.R."/>
            <person name="La Ragione R."/>
            <person name="Hildebrand F."/>
            <person name="Pallen M.J."/>
        </authorList>
    </citation>
    <scope>NUCLEOTIDE SEQUENCE</scope>
    <source>
        <strain evidence="14">6276</strain>
    </source>
</reference>
<proteinExistence type="inferred from homology"/>
<dbReference type="InterPro" id="IPR003838">
    <property type="entry name" value="ABC3_permease_C"/>
</dbReference>
<evidence type="ECO:0000313" key="14">
    <source>
        <dbReference type="EMBL" id="HIS35411.1"/>
    </source>
</evidence>
<reference evidence="14" key="1">
    <citation type="submission" date="2020-10" db="EMBL/GenBank/DDBJ databases">
        <authorList>
            <person name="Gilroy R."/>
        </authorList>
    </citation>
    <scope>NUCLEOTIDE SEQUENCE</scope>
    <source>
        <strain evidence="14">6276</strain>
    </source>
</reference>
<dbReference type="InterPro" id="IPR040690">
    <property type="entry name" value="FtsX_ECD"/>
</dbReference>
<keyword evidence="9 10" id="KW-0131">Cell cycle</keyword>
<evidence type="ECO:0000256" key="3">
    <source>
        <dbReference type="ARBA" id="ARBA00021907"/>
    </source>
</evidence>
<keyword evidence="4 10" id="KW-1003">Cell membrane</keyword>
<evidence type="ECO:0000256" key="10">
    <source>
        <dbReference type="PIRNR" id="PIRNR003097"/>
    </source>
</evidence>
<dbReference type="GO" id="GO:0051301">
    <property type="term" value="P:cell division"/>
    <property type="evidence" value="ECO:0007669"/>
    <property type="project" value="UniProtKB-KW"/>
</dbReference>
<feature type="transmembrane region" description="Helical" evidence="11">
    <location>
        <begin position="183"/>
        <end position="207"/>
    </location>
</feature>
<evidence type="ECO:0000256" key="2">
    <source>
        <dbReference type="ARBA" id="ARBA00007379"/>
    </source>
</evidence>
<evidence type="ECO:0000256" key="6">
    <source>
        <dbReference type="ARBA" id="ARBA00022692"/>
    </source>
</evidence>
<keyword evidence="5 10" id="KW-0132">Cell division</keyword>
<comment type="similarity">
    <text evidence="2 10">Belongs to the ABC-4 integral membrane protein family. FtsX subfamily.</text>
</comment>
<dbReference type="Proteomes" id="UP000823928">
    <property type="component" value="Unassembled WGS sequence"/>
</dbReference>
<evidence type="ECO:0000256" key="9">
    <source>
        <dbReference type="ARBA" id="ARBA00023306"/>
    </source>
</evidence>
<keyword evidence="8 10" id="KW-0472">Membrane</keyword>
<evidence type="ECO:0000259" key="12">
    <source>
        <dbReference type="Pfam" id="PF02687"/>
    </source>
</evidence>
<dbReference type="Gene3D" id="3.30.70.3040">
    <property type="match status" value="1"/>
</dbReference>
<evidence type="ECO:0000256" key="4">
    <source>
        <dbReference type="ARBA" id="ARBA00022475"/>
    </source>
</evidence>
<dbReference type="GO" id="GO:0005886">
    <property type="term" value="C:plasma membrane"/>
    <property type="evidence" value="ECO:0007669"/>
    <property type="project" value="UniProtKB-SubCell"/>
</dbReference>
<dbReference type="Pfam" id="PF02687">
    <property type="entry name" value="FtsX"/>
    <property type="match status" value="1"/>
</dbReference>
<organism evidence="14 15">
    <name type="scientific">Candidatus Scatousia excrementigallinarum</name>
    <dbReference type="NCBI Taxonomy" id="2840935"/>
    <lineage>
        <taxon>Bacteria</taxon>
        <taxon>Candidatus Scatousia</taxon>
    </lineage>
</organism>
<dbReference type="AlphaFoldDB" id="A0A9D1EWS1"/>
<feature type="transmembrane region" description="Helical" evidence="11">
    <location>
        <begin position="42"/>
        <end position="63"/>
    </location>
</feature>
<gene>
    <name evidence="14" type="ORF">IAC10_02105</name>
</gene>
<dbReference type="PANTHER" id="PTHR47755:SF1">
    <property type="entry name" value="CELL DIVISION PROTEIN FTSX"/>
    <property type="match status" value="1"/>
</dbReference>
<sequence>MNNSKLKIKKKVKKHIPKDWLCELRILYRLTMETFYDIKRTGIVNLVIITTMAAILTIFGAFFRSAMSISAFAHELGNVLEISVYLKSGTDTNIAKNRIKEFEHVENVKIIPKEESWTNLQREMNLPDISNPLPDTLHVKVDKPENISSVFNNIKQLQSVEDMSYAQDLAKKIQALNHVVNTITVLVVIIMGILTITIINNTIQLVIQSRKDEIEIMRLMGVSNWYIRFPLIMQGAFYGFSGSLIAIIPLNFVQNGLNHMHQFFIVPAPLYAQSVVLFTMFAMGILFGAGGSFLCIKKHLQV</sequence>
<comment type="caution">
    <text evidence="14">The sequence shown here is derived from an EMBL/GenBank/DDBJ whole genome shotgun (WGS) entry which is preliminary data.</text>
</comment>
<evidence type="ECO:0000256" key="7">
    <source>
        <dbReference type="ARBA" id="ARBA00022989"/>
    </source>
</evidence>
<protein>
    <recommendedName>
        <fullName evidence="3 10">Cell division protein FtsX</fullName>
    </recommendedName>
</protein>
<dbReference type="InterPro" id="IPR004513">
    <property type="entry name" value="FtsX"/>
</dbReference>
<name>A0A9D1EWS1_9BACT</name>
<evidence type="ECO:0000313" key="15">
    <source>
        <dbReference type="Proteomes" id="UP000823928"/>
    </source>
</evidence>
<feature type="transmembrane region" description="Helical" evidence="11">
    <location>
        <begin position="270"/>
        <end position="296"/>
    </location>
</feature>
<feature type="transmembrane region" description="Helical" evidence="11">
    <location>
        <begin position="227"/>
        <end position="250"/>
    </location>
</feature>
<accession>A0A9D1EWS1</accession>
<comment type="subcellular location">
    <subcellularLocation>
        <location evidence="1">Cell membrane</location>
        <topology evidence="1">Multi-pass membrane protein</topology>
    </subcellularLocation>
</comment>
<evidence type="ECO:0000256" key="8">
    <source>
        <dbReference type="ARBA" id="ARBA00023136"/>
    </source>
</evidence>
<evidence type="ECO:0000256" key="5">
    <source>
        <dbReference type="ARBA" id="ARBA00022618"/>
    </source>
</evidence>
<dbReference type="PANTHER" id="PTHR47755">
    <property type="entry name" value="CELL DIVISION PROTEIN FTSX"/>
    <property type="match status" value="1"/>
</dbReference>
<evidence type="ECO:0000259" key="13">
    <source>
        <dbReference type="Pfam" id="PF18075"/>
    </source>
</evidence>
<evidence type="ECO:0000256" key="1">
    <source>
        <dbReference type="ARBA" id="ARBA00004651"/>
    </source>
</evidence>
<feature type="domain" description="FtsX extracellular" evidence="13">
    <location>
        <begin position="80"/>
        <end position="162"/>
    </location>
</feature>
<keyword evidence="7 11" id="KW-1133">Transmembrane helix</keyword>
<feature type="domain" description="ABC3 transporter permease C-terminal" evidence="12">
    <location>
        <begin position="186"/>
        <end position="298"/>
    </location>
</feature>
<evidence type="ECO:0000256" key="11">
    <source>
        <dbReference type="SAM" id="Phobius"/>
    </source>
</evidence>
<dbReference type="EMBL" id="DVIU01000043">
    <property type="protein sequence ID" value="HIS35411.1"/>
    <property type="molecule type" value="Genomic_DNA"/>
</dbReference>
<keyword evidence="6 11" id="KW-0812">Transmembrane</keyword>
<dbReference type="Pfam" id="PF18075">
    <property type="entry name" value="FtsX_ECD"/>
    <property type="match status" value="1"/>
</dbReference>